<evidence type="ECO:0000256" key="5">
    <source>
        <dbReference type="ARBA" id="ARBA00022898"/>
    </source>
</evidence>
<dbReference type="InterPro" id="IPR004838">
    <property type="entry name" value="NHTrfase_class1_PyrdxlP-BS"/>
</dbReference>
<evidence type="ECO:0000259" key="7">
    <source>
        <dbReference type="Pfam" id="PF00155"/>
    </source>
</evidence>
<dbReference type="AlphaFoldDB" id="A0A084JI25"/>
<dbReference type="Gene3D" id="3.40.640.10">
    <property type="entry name" value="Type I PLP-dependent aspartate aminotransferase-like (Major domain)"/>
    <property type="match status" value="1"/>
</dbReference>
<keyword evidence="5" id="KW-0663">Pyridoxal phosphate</keyword>
<dbReference type="PRINTS" id="PR00753">
    <property type="entry name" value="ACCSYNTHASE"/>
</dbReference>
<organism evidence="8 9">
    <name type="scientific">Clostridium sulfidigenes</name>
    <dbReference type="NCBI Taxonomy" id="318464"/>
    <lineage>
        <taxon>Bacteria</taxon>
        <taxon>Bacillati</taxon>
        <taxon>Bacillota</taxon>
        <taxon>Clostridia</taxon>
        <taxon>Eubacteriales</taxon>
        <taxon>Clostridiaceae</taxon>
        <taxon>Clostridium</taxon>
    </lineage>
</organism>
<accession>A0A084JI25</accession>
<evidence type="ECO:0000256" key="6">
    <source>
        <dbReference type="RuleBase" id="RU000481"/>
    </source>
</evidence>
<name>A0A084JI25_9CLOT</name>
<evidence type="ECO:0000256" key="1">
    <source>
        <dbReference type="ARBA" id="ARBA00001933"/>
    </source>
</evidence>
<dbReference type="EC" id="2.6.1.-" evidence="6"/>
<dbReference type="FunFam" id="3.40.640.10:FF:000033">
    <property type="entry name" value="Aspartate aminotransferase"/>
    <property type="match status" value="1"/>
</dbReference>
<comment type="caution">
    <text evidence="8">The sequence shown here is derived from an EMBL/GenBank/DDBJ whole genome shotgun (WGS) entry which is preliminary data.</text>
</comment>
<dbReference type="Gene3D" id="3.90.1150.10">
    <property type="entry name" value="Aspartate Aminotransferase, domain 1"/>
    <property type="match status" value="1"/>
</dbReference>
<dbReference type="InterPro" id="IPR015421">
    <property type="entry name" value="PyrdxlP-dep_Trfase_major"/>
</dbReference>
<dbReference type="eggNOG" id="COG0436">
    <property type="taxonomic scope" value="Bacteria"/>
</dbReference>
<dbReference type="PROSITE" id="PS00105">
    <property type="entry name" value="AA_TRANSFER_CLASS_1"/>
    <property type="match status" value="1"/>
</dbReference>
<dbReference type="InterPro" id="IPR015422">
    <property type="entry name" value="PyrdxlP-dep_Trfase_small"/>
</dbReference>
<dbReference type="EMBL" id="JPMD01000001">
    <property type="protein sequence ID" value="KEZ88609.1"/>
    <property type="molecule type" value="Genomic_DNA"/>
</dbReference>
<dbReference type="CDD" id="cd00609">
    <property type="entry name" value="AAT_like"/>
    <property type="match status" value="1"/>
</dbReference>
<comment type="similarity">
    <text evidence="2 6">Belongs to the class-I pyridoxal-phosphate-dependent aminotransferase family.</text>
</comment>
<dbReference type="PANTHER" id="PTHR46383:SF1">
    <property type="entry name" value="ASPARTATE AMINOTRANSFERASE"/>
    <property type="match status" value="1"/>
</dbReference>
<protein>
    <recommendedName>
        <fullName evidence="6">Aminotransferase</fullName>
        <ecNumber evidence="6">2.6.1.-</ecNumber>
    </recommendedName>
</protein>
<dbReference type="RefSeq" id="WP_035128742.1">
    <property type="nucleotide sequence ID" value="NZ_JPMD01000001.1"/>
</dbReference>
<sequence length="397" mass="43619">MMLSKKAMEISPSLTLAITAKAKKMKAEGIDVIGFGAGEPDFNTPKNIQQAAIKAIEAGQTRYTAASGIIELKEAVVNKFKKDNNLTYKTSQIIISTGAKQCLANIFQSILNPGDEVLIGAPYWVSYPELVQLADGVPTFVDTEESNSFKLTIESLEKAVTKKTKAMILNSPNNPTGTAYTKEELEKIATFAQKHDIIIISDEIYEKLLYGESGHISIASLSEDAYNRTIVINGVSKAYAMTGWRIGYAAASEKITSLMSNIQSHTTSNPCSISQYASVEALNGDQSEVEKMKQEFKKRRDFMVDKINSINNLSCVKPEGAFYVMVNISKVLNKEVDGKIIKDSLTFSDLLLEKEKVAVIPGIAFGVDDFIRLSYATSMENIEKGLNRIEDFVNGIK</sequence>
<gene>
    <name evidence="8" type="ORF">IO99_00025</name>
</gene>
<dbReference type="Pfam" id="PF00155">
    <property type="entry name" value="Aminotran_1_2"/>
    <property type="match status" value="1"/>
</dbReference>
<dbReference type="GO" id="GO:0030170">
    <property type="term" value="F:pyridoxal phosphate binding"/>
    <property type="evidence" value="ECO:0007669"/>
    <property type="project" value="InterPro"/>
</dbReference>
<feature type="domain" description="Aminotransferase class I/classII large" evidence="7">
    <location>
        <begin position="31"/>
        <end position="389"/>
    </location>
</feature>
<evidence type="ECO:0000313" key="9">
    <source>
        <dbReference type="Proteomes" id="UP000028542"/>
    </source>
</evidence>
<dbReference type="PANTHER" id="PTHR46383">
    <property type="entry name" value="ASPARTATE AMINOTRANSFERASE"/>
    <property type="match status" value="1"/>
</dbReference>
<dbReference type="InterPro" id="IPR004839">
    <property type="entry name" value="Aminotransferase_I/II_large"/>
</dbReference>
<evidence type="ECO:0000256" key="2">
    <source>
        <dbReference type="ARBA" id="ARBA00007441"/>
    </source>
</evidence>
<dbReference type="Proteomes" id="UP000028542">
    <property type="component" value="Unassembled WGS sequence"/>
</dbReference>
<reference evidence="8 9" key="1">
    <citation type="submission" date="2014-07" db="EMBL/GenBank/DDBJ databases">
        <title>Draft genome of Clostridium sulfidigenes 113A isolated from sediments associated with methane hydrate from Krishna Godavari basin.</title>
        <authorList>
            <person name="Honkalas V.S."/>
            <person name="Dabir A.P."/>
            <person name="Arora P."/>
            <person name="Dhakephalkar P.K."/>
        </authorList>
    </citation>
    <scope>NUCLEOTIDE SEQUENCE [LARGE SCALE GENOMIC DNA]</scope>
    <source>
        <strain evidence="8 9">113A</strain>
    </source>
</reference>
<dbReference type="STRING" id="318464.IO99_00025"/>
<proteinExistence type="inferred from homology"/>
<comment type="cofactor">
    <cofactor evidence="1 6">
        <name>pyridoxal 5'-phosphate</name>
        <dbReference type="ChEBI" id="CHEBI:597326"/>
    </cofactor>
</comment>
<dbReference type="SUPFAM" id="SSF53383">
    <property type="entry name" value="PLP-dependent transferases"/>
    <property type="match status" value="1"/>
</dbReference>
<evidence type="ECO:0000256" key="4">
    <source>
        <dbReference type="ARBA" id="ARBA00022679"/>
    </source>
</evidence>
<keyword evidence="4 6" id="KW-0808">Transferase</keyword>
<dbReference type="GO" id="GO:0006520">
    <property type="term" value="P:amino acid metabolic process"/>
    <property type="evidence" value="ECO:0007669"/>
    <property type="project" value="InterPro"/>
</dbReference>
<dbReference type="InterPro" id="IPR015424">
    <property type="entry name" value="PyrdxlP-dep_Trfase"/>
</dbReference>
<dbReference type="GO" id="GO:0008483">
    <property type="term" value="F:transaminase activity"/>
    <property type="evidence" value="ECO:0007669"/>
    <property type="project" value="UniProtKB-KW"/>
</dbReference>
<dbReference type="InterPro" id="IPR050596">
    <property type="entry name" value="AspAT/PAT-like"/>
</dbReference>
<evidence type="ECO:0000313" key="8">
    <source>
        <dbReference type="EMBL" id="KEZ88609.1"/>
    </source>
</evidence>
<keyword evidence="9" id="KW-1185">Reference proteome</keyword>
<evidence type="ECO:0000256" key="3">
    <source>
        <dbReference type="ARBA" id="ARBA00022576"/>
    </source>
</evidence>
<keyword evidence="3 6" id="KW-0032">Aminotransferase</keyword>